<gene>
    <name evidence="6" type="ORF">BST29_04930</name>
</gene>
<feature type="region of interest" description="Disordered" evidence="2">
    <location>
        <begin position="400"/>
        <end position="423"/>
    </location>
</feature>
<dbReference type="InterPro" id="IPR000030">
    <property type="entry name" value="PPE_dom"/>
</dbReference>
<comment type="similarity">
    <text evidence="1">Belongs to the mycobacterial PPE family.</text>
</comment>
<evidence type="ECO:0000313" key="7">
    <source>
        <dbReference type="Proteomes" id="UP000243140"/>
    </source>
</evidence>
<dbReference type="EMBL" id="MVHV01000004">
    <property type="protein sequence ID" value="ORA84367.1"/>
    <property type="molecule type" value="Genomic_DNA"/>
</dbReference>
<dbReference type="Gene3D" id="1.20.1260.20">
    <property type="entry name" value="PPE superfamily"/>
    <property type="match status" value="1"/>
</dbReference>
<evidence type="ECO:0008006" key="8">
    <source>
        <dbReference type="Google" id="ProtNLM"/>
    </source>
</evidence>
<dbReference type="Proteomes" id="UP000243140">
    <property type="component" value="Unassembled WGS sequence"/>
</dbReference>
<organism evidence="6 7">
    <name type="scientific">Mycobacterium malmoense</name>
    <dbReference type="NCBI Taxonomy" id="1780"/>
    <lineage>
        <taxon>Bacteria</taxon>
        <taxon>Bacillati</taxon>
        <taxon>Actinomycetota</taxon>
        <taxon>Actinomycetes</taxon>
        <taxon>Mycobacteriales</taxon>
        <taxon>Mycobacteriaceae</taxon>
        <taxon>Mycobacterium</taxon>
    </lineage>
</organism>
<accession>A0ABX3SWH7</accession>
<keyword evidence="7" id="KW-1185">Reference proteome</keyword>
<dbReference type="PANTHER" id="PTHR46766:SF1">
    <property type="entry name" value="GLUTAMINE-RICH PROTEIN 2"/>
    <property type="match status" value="1"/>
</dbReference>
<dbReference type="PANTHER" id="PTHR46766">
    <property type="entry name" value="GLUTAMINE-RICH PROTEIN 2"/>
    <property type="match status" value="1"/>
</dbReference>
<dbReference type="InterPro" id="IPR018649">
    <property type="entry name" value="SHOCT"/>
</dbReference>
<feature type="domain" description="PPE" evidence="3">
    <location>
        <begin position="2"/>
        <end position="164"/>
    </location>
</feature>
<dbReference type="RefSeq" id="WP_071511210.1">
    <property type="nucleotide sequence ID" value="NZ_CP060015.1"/>
</dbReference>
<feature type="domain" description="SHOCT" evidence="4">
    <location>
        <begin position="426"/>
        <end position="453"/>
    </location>
</feature>
<evidence type="ECO:0000313" key="6">
    <source>
        <dbReference type="EMBL" id="ORA84367.1"/>
    </source>
</evidence>
<name>A0ABX3SWH7_MYCMA</name>
<dbReference type="InterPro" id="IPR022171">
    <property type="entry name" value="PPE_C"/>
</dbReference>
<dbReference type="InterPro" id="IPR038332">
    <property type="entry name" value="PPE_sf"/>
</dbReference>
<sequence>MDFAVLPPEINSGRMYAGPGSGPMLAAAAAWDELAADLYSKAASCGSVISGLTGGPWLGPASVSMTAAVGPYLAWMITAAAQAEQAATQAKTAAVAYETAFAVTVPVPLIAANRSLLMALVATNFLGQNIPAIMATEAHYMEMWAQDVAAMIGYAAHSATAAALTPFSAPTSTTNPAGLAGQAAAVAHAAAAGAGSGVSHVMSVGPHLMSAVPQALQGLASSTSSASPLSGLLGLASGSGSSASSLPSLTSIPSYFGPLASLGGMSTSTTSATMSANSVSTNLRNAAANQERLVREEAQGLIRGGAPGDLGGLRSVGLGGAIANASLGQSSSIGALSVPQRWAAVAPTAIRPLAAALPISSVSAAPQALTGSAGNTFSDMALAGMAGRALGGAAGLGHREGVGASTGKPLEPAQTSPGGAGTGIAAELRELAELRDRGILTDEEFVEQKQRVLGR</sequence>
<dbReference type="Pfam" id="PF00823">
    <property type="entry name" value="PPE"/>
    <property type="match status" value="1"/>
</dbReference>
<dbReference type="SUPFAM" id="SSF140459">
    <property type="entry name" value="PE/PPE dimer-like"/>
    <property type="match status" value="1"/>
</dbReference>
<reference evidence="6 7" key="1">
    <citation type="submission" date="2017-02" db="EMBL/GenBank/DDBJ databases">
        <title>The new phylogeny of genus Mycobacterium.</title>
        <authorList>
            <person name="Tortoli E."/>
            <person name="Trovato A."/>
            <person name="Cirillo D.M."/>
        </authorList>
    </citation>
    <scope>NUCLEOTIDE SEQUENCE [LARGE SCALE GENOMIC DNA]</scope>
    <source>
        <strain evidence="6 7">IP1130001</strain>
    </source>
</reference>
<comment type="caution">
    <text evidence="6">The sequence shown here is derived from an EMBL/GenBank/DDBJ whole genome shotgun (WGS) entry which is preliminary data.</text>
</comment>
<protein>
    <recommendedName>
        <fullName evidence="8">PPE family protein</fullName>
    </recommendedName>
</protein>
<feature type="domain" description="PPE family C-terminal" evidence="5">
    <location>
        <begin position="325"/>
        <end position="399"/>
    </location>
</feature>
<proteinExistence type="inferred from homology"/>
<dbReference type="Pfam" id="PF09851">
    <property type="entry name" value="SHOCT"/>
    <property type="match status" value="1"/>
</dbReference>
<evidence type="ECO:0000259" key="3">
    <source>
        <dbReference type="Pfam" id="PF00823"/>
    </source>
</evidence>
<evidence type="ECO:0000256" key="2">
    <source>
        <dbReference type="SAM" id="MobiDB-lite"/>
    </source>
</evidence>
<dbReference type="Pfam" id="PF12484">
    <property type="entry name" value="PPE-SVP"/>
    <property type="match status" value="1"/>
</dbReference>
<evidence type="ECO:0000259" key="5">
    <source>
        <dbReference type="Pfam" id="PF12484"/>
    </source>
</evidence>
<evidence type="ECO:0000256" key="1">
    <source>
        <dbReference type="ARBA" id="ARBA00010652"/>
    </source>
</evidence>
<evidence type="ECO:0000259" key="4">
    <source>
        <dbReference type="Pfam" id="PF09851"/>
    </source>
</evidence>